<keyword evidence="19" id="KW-1185">Reference proteome</keyword>
<gene>
    <name evidence="18" type="ordered locus">Tresu_2317</name>
</gene>
<feature type="transmembrane region" description="Helical" evidence="17">
    <location>
        <begin position="27"/>
        <end position="48"/>
    </location>
</feature>
<dbReference type="PANTHER" id="PTHR14269:SF11">
    <property type="entry name" value="CDP-DIACYLGLYCEROL--GLYCEROL-3-PHOSPHATE 3-PHOSPHATIDYLTRANSFERASE"/>
    <property type="match status" value="1"/>
</dbReference>
<evidence type="ECO:0000256" key="13">
    <source>
        <dbReference type="ARBA" id="ARBA00023264"/>
    </source>
</evidence>
<evidence type="ECO:0000313" key="18">
    <source>
        <dbReference type="EMBL" id="AEB15180.1"/>
    </source>
</evidence>
<sequence>MKNTFIAKTVKIFYNEFIMRISNKFTLSRIILAPIIFIIYNIPVWFGLENGSPAAIASICIAIPLLAFAELTDYFDGHYARKLNDVSDFGKMFDPFADVFLHLSMFTCFVFSGYMPVVCYVLILYREFSQNFLRMVAAKQGTAIAARKGGKIKTVFYVASCFAALIQEALVRTELASIWNLDMKLLLHIGQAFFVVCVILAYVSFIDYLKNFGSILKKAM</sequence>
<evidence type="ECO:0000256" key="15">
    <source>
        <dbReference type="NCBIfam" id="TIGR00560"/>
    </source>
</evidence>
<evidence type="ECO:0000256" key="1">
    <source>
        <dbReference type="ARBA" id="ARBA00004141"/>
    </source>
</evidence>
<evidence type="ECO:0000256" key="16">
    <source>
        <dbReference type="RuleBase" id="RU003750"/>
    </source>
</evidence>
<comment type="subcellular location">
    <subcellularLocation>
        <location evidence="1">Membrane</location>
        <topology evidence="1">Multi-pass membrane protein</topology>
    </subcellularLocation>
</comment>
<dbReference type="NCBIfam" id="TIGR00560">
    <property type="entry name" value="pgsA"/>
    <property type="match status" value="1"/>
</dbReference>
<dbReference type="GeneID" id="302999429"/>
<dbReference type="RefSeq" id="WP_013702432.1">
    <property type="nucleotide sequence ID" value="NC_015385.1"/>
</dbReference>
<dbReference type="EC" id="2.7.8.5" evidence="4 15"/>
<keyword evidence="10" id="KW-0443">Lipid metabolism</keyword>
<dbReference type="InterPro" id="IPR048254">
    <property type="entry name" value="CDP_ALCOHOL_P_TRANSF_CS"/>
</dbReference>
<evidence type="ECO:0000256" key="10">
    <source>
        <dbReference type="ARBA" id="ARBA00023098"/>
    </source>
</evidence>
<dbReference type="AlphaFoldDB" id="F2NWJ1"/>
<keyword evidence="6" id="KW-0444">Lipid biosynthesis</keyword>
<evidence type="ECO:0000256" key="7">
    <source>
        <dbReference type="ARBA" id="ARBA00022679"/>
    </source>
</evidence>
<evidence type="ECO:0000256" key="6">
    <source>
        <dbReference type="ARBA" id="ARBA00022516"/>
    </source>
</evidence>
<evidence type="ECO:0000256" key="14">
    <source>
        <dbReference type="ARBA" id="ARBA00048586"/>
    </source>
</evidence>
<comment type="similarity">
    <text evidence="3 16">Belongs to the CDP-alcohol phosphatidyltransferase class-I family.</text>
</comment>
<evidence type="ECO:0000256" key="12">
    <source>
        <dbReference type="ARBA" id="ARBA00023209"/>
    </source>
</evidence>
<dbReference type="GO" id="GO:0008444">
    <property type="term" value="F:CDP-diacylglycerol-glycerol-3-phosphate 3-phosphatidyltransferase activity"/>
    <property type="evidence" value="ECO:0007669"/>
    <property type="project" value="UniProtKB-UniRule"/>
</dbReference>
<evidence type="ECO:0000256" key="17">
    <source>
        <dbReference type="SAM" id="Phobius"/>
    </source>
</evidence>
<dbReference type="GO" id="GO:0046474">
    <property type="term" value="P:glycerophospholipid biosynthetic process"/>
    <property type="evidence" value="ECO:0007669"/>
    <property type="project" value="TreeGrafter"/>
</dbReference>
<keyword evidence="8 17" id="KW-0812">Transmembrane</keyword>
<dbReference type="KEGG" id="tsu:Tresu_2317"/>
<reference evidence="18 19" key="1">
    <citation type="journal article" date="2011" name="Stand. Genomic Sci.">
        <title>Complete genome sequence of Treponema succinifaciens type strain (6091).</title>
        <authorList>
            <person name="Han C."/>
            <person name="Gronow S."/>
            <person name="Teshima H."/>
            <person name="Lapidus A."/>
            <person name="Nolan M."/>
            <person name="Lucas S."/>
            <person name="Hammon N."/>
            <person name="Deshpande S."/>
            <person name="Cheng J.F."/>
            <person name="Zeytun A."/>
            <person name="Tapia R."/>
            <person name="Goodwin L."/>
            <person name="Pitluck S."/>
            <person name="Liolios K."/>
            <person name="Pagani I."/>
            <person name="Ivanova N."/>
            <person name="Mavromatis K."/>
            <person name="Mikhailova N."/>
            <person name="Huntemann M."/>
            <person name="Pati A."/>
            <person name="Chen A."/>
            <person name="Palaniappan K."/>
            <person name="Land M."/>
            <person name="Hauser L."/>
            <person name="Brambilla E.M."/>
            <person name="Rohde M."/>
            <person name="Goker M."/>
            <person name="Woyke T."/>
            <person name="Bristow J."/>
            <person name="Eisen J.A."/>
            <person name="Markowitz V."/>
            <person name="Hugenholtz P."/>
            <person name="Kyrpides N.C."/>
            <person name="Klenk H.P."/>
            <person name="Detter J.C."/>
        </authorList>
    </citation>
    <scope>NUCLEOTIDE SEQUENCE [LARGE SCALE GENOMIC DNA]</scope>
    <source>
        <strain evidence="19">ATCC 33096 / DSM 2489 / 6091</strain>
    </source>
</reference>
<dbReference type="Proteomes" id="UP000006852">
    <property type="component" value="Chromosome"/>
</dbReference>
<feature type="transmembrane region" description="Helical" evidence="17">
    <location>
        <begin position="96"/>
        <end position="125"/>
    </location>
</feature>
<dbReference type="HOGENOM" id="CLU_051314_2_3_12"/>
<dbReference type="STRING" id="869209.Tresu_2317"/>
<evidence type="ECO:0000256" key="5">
    <source>
        <dbReference type="ARBA" id="ARBA00014944"/>
    </source>
</evidence>
<evidence type="ECO:0000256" key="8">
    <source>
        <dbReference type="ARBA" id="ARBA00022692"/>
    </source>
</evidence>
<dbReference type="InterPro" id="IPR000462">
    <property type="entry name" value="CDP-OH_P_trans"/>
</dbReference>
<evidence type="ECO:0000313" key="19">
    <source>
        <dbReference type="Proteomes" id="UP000006852"/>
    </source>
</evidence>
<dbReference type="PIRSF" id="PIRSF000847">
    <property type="entry name" value="Phos_ph_gly_syn"/>
    <property type="match status" value="1"/>
</dbReference>
<name>F2NWJ1_TRES6</name>
<keyword evidence="9 17" id="KW-1133">Transmembrane helix</keyword>
<dbReference type="PANTHER" id="PTHR14269">
    <property type="entry name" value="CDP-DIACYLGLYCEROL--GLYCEROL-3-PHOSPHATE 3-PHOSPHATIDYLTRANSFERASE-RELATED"/>
    <property type="match status" value="1"/>
</dbReference>
<comment type="catalytic activity">
    <reaction evidence="14">
        <text>a CDP-1,2-diacyl-sn-glycerol + sn-glycerol 3-phosphate = a 1,2-diacyl-sn-glycero-3-phospho-(1'-sn-glycero-3'-phosphate) + CMP + H(+)</text>
        <dbReference type="Rhea" id="RHEA:12593"/>
        <dbReference type="ChEBI" id="CHEBI:15378"/>
        <dbReference type="ChEBI" id="CHEBI:57597"/>
        <dbReference type="ChEBI" id="CHEBI:58332"/>
        <dbReference type="ChEBI" id="CHEBI:60110"/>
        <dbReference type="ChEBI" id="CHEBI:60377"/>
        <dbReference type="EC" id="2.7.8.5"/>
    </reaction>
</comment>
<reference evidence="19" key="2">
    <citation type="submission" date="2011-04" db="EMBL/GenBank/DDBJ databases">
        <title>The complete genome of chromosome of Treponema succinifaciens DSM 2489.</title>
        <authorList>
            <person name="Lucas S."/>
            <person name="Copeland A."/>
            <person name="Lapidus A."/>
            <person name="Bruce D."/>
            <person name="Goodwin L."/>
            <person name="Pitluck S."/>
            <person name="Peters L."/>
            <person name="Kyrpides N."/>
            <person name="Mavromatis K."/>
            <person name="Ivanova N."/>
            <person name="Ovchinnikova G."/>
            <person name="Teshima H."/>
            <person name="Detter J.C."/>
            <person name="Tapia R."/>
            <person name="Han C."/>
            <person name="Land M."/>
            <person name="Hauser L."/>
            <person name="Markowitz V."/>
            <person name="Cheng J.-F."/>
            <person name="Hugenholtz P."/>
            <person name="Woyke T."/>
            <person name="Wu D."/>
            <person name="Gronow S."/>
            <person name="Wellnitz S."/>
            <person name="Brambilla E."/>
            <person name="Klenk H.-P."/>
            <person name="Eisen J.A."/>
        </authorList>
    </citation>
    <scope>NUCLEOTIDE SEQUENCE [LARGE SCALE GENOMIC DNA]</scope>
    <source>
        <strain evidence="19">ATCC 33096 / DSM 2489 / 6091</strain>
    </source>
</reference>
<evidence type="ECO:0000256" key="4">
    <source>
        <dbReference type="ARBA" id="ARBA00013170"/>
    </source>
</evidence>
<dbReference type="Gene3D" id="1.20.120.1760">
    <property type="match status" value="1"/>
</dbReference>
<dbReference type="InterPro" id="IPR050324">
    <property type="entry name" value="CDP-alcohol_PTase-I"/>
</dbReference>
<organism evidence="18 19">
    <name type="scientific">Treponema succinifaciens (strain ATCC 33096 / DSM 2489 / 6091)</name>
    <dbReference type="NCBI Taxonomy" id="869209"/>
    <lineage>
        <taxon>Bacteria</taxon>
        <taxon>Pseudomonadati</taxon>
        <taxon>Spirochaetota</taxon>
        <taxon>Spirochaetia</taxon>
        <taxon>Spirochaetales</taxon>
        <taxon>Treponemataceae</taxon>
        <taxon>Treponema</taxon>
    </lineage>
</organism>
<dbReference type="GO" id="GO:0016020">
    <property type="term" value="C:membrane"/>
    <property type="evidence" value="ECO:0007669"/>
    <property type="project" value="UniProtKB-SubCell"/>
</dbReference>
<evidence type="ECO:0000256" key="11">
    <source>
        <dbReference type="ARBA" id="ARBA00023136"/>
    </source>
</evidence>
<keyword evidence="13" id="KW-1208">Phospholipid metabolism</keyword>
<protein>
    <recommendedName>
        <fullName evidence="5 15">CDP-diacylglycerol--glycerol-3-phosphate 3-phosphatidyltransferase</fullName>
        <ecNumber evidence="4 15">2.7.8.5</ecNumber>
    </recommendedName>
</protein>
<accession>F2NWJ1</accession>
<dbReference type="Pfam" id="PF01066">
    <property type="entry name" value="CDP-OH_P_transf"/>
    <property type="match status" value="1"/>
</dbReference>
<dbReference type="eggNOG" id="COG0558">
    <property type="taxonomic scope" value="Bacteria"/>
</dbReference>
<keyword evidence="7 16" id="KW-0808">Transferase</keyword>
<evidence type="ECO:0000256" key="2">
    <source>
        <dbReference type="ARBA" id="ARBA00005042"/>
    </source>
</evidence>
<comment type="pathway">
    <text evidence="2">Phospholipid metabolism; phosphatidylglycerol biosynthesis; phosphatidylglycerol from CDP-diacylglycerol: step 1/2.</text>
</comment>
<dbReference type="InterPro" id="IPR004570">
    <property type="entry name" value="Phosphatidylglycerol_P_synth"/>
</dbReference>
<dbReference type="PROSITE" id="PS00379">
    <property type="entry name" value="CDP_ALCOHOL_P_TRANSF"/>
    <property type="match status" value="1"/>
</dbReference>
<keyword evidence="11 17" id="KW-0472">Membrane</keyword>
<evidence type="ECO:0000256" key="9">
    <source>
        <dbReference type="ARBA" id="ARBA00022989"/>
    </source>
</evidence>
<dbReference type="EMBL" id="CP002631">
    <property type="protein sequence ID" value="AEB15180.1"/>
    <property type="molecule type" value="Genomic_DNA"/>
</dbReference>
<feature type="transmembrane region" description="Helical" evidence="17">
    <location>
        <begin position="185"/>
        <end position="209"/>
    </location>
</feature>
<dbReference type="InterPro" id="IPR043130">
    <property type="entry name" value="CDP-OH_PTrfase_TM_dom"/>
</dbReference>
<proteinExistence type="inferred from homology"/>
<evidence type="ECO:0000256" key="3">
    <source>
        <dbReference type="ARBA" id="ARBA00010441"/>
    </source>
</evidence>
<keyword evidence="12" id="KW-0594">Phospholipid biosynthesis</keyword>